<name>A0A1Y2LB58_9PROT</name>
<organism evidence="1 2">
    <name type="scientific">Thalassospira alkalitolerans</name>
    <dbReference type="NCBI Taxonomy" id="1293890"/>
    <lineage>
        <taxon>Bacteria</taxon>
        <taxon>Pseudomonadati</taxon>
        <taxon>Pseudomonadota</taxon>
        <taxon>Alphaproteobacteria</taxon>
        <taxon>Rhodospirillales</taxon>
        <taxon>Thalassospiraceae</taxon>
        <taxon>Thalassospira</taxon>
    </lineage>
</organism>
<proteinExistence type="predicted"/>
<sequence length="247" mass="28555">MIKLHSTIQNNRLISGHFGDIMFGDWGFECSDRQSFVTLSQTCRNATRSDDDWHLAEGHWHLRYQTTRQSHNTIRIRAKLTAITDGILQDAVIRLVFNKSAIIAGEIAGQRYRHTDSDRYRLHPVTTAKLRGENGTTITVTIDKVDGAGRFAPYLYLRDRGDCWIIHARLLPVDPVDHIWLRWANRFFTSAAPDWLARLIWNCHGGKRLLWRLRERLGRHCPEIQAVPLNRLRAGQVLKLGVTCHFQ</sequence>
<protein>
    <submittedName>
        <fullName evidence="1">Uncharacterized protein</fullName>
    </submittedName>
</protein>
<comment type="caution">
    <text evidence="1">The sequence shown here is derived from an EMBL/GenBank/DDBJ whole genome shotgun (WGS) entry which is preliminary data.</text>
</comment>
<evidence type="ECO:0000313" key="2">
    <source>
        <dbReference type="Proteomes" id="UP000193396"/>
    </source>
</evidence>
<dbReference type="RefSeq" id="WP_085619630.1">
    <property type="nucleotide sequence ID" value="NZ_JFKB01000008.1"/>
</dbReference>
<gene>
    <name evidence="1" type="ORF">TALK_13435</name>
</gene>
<dbReference type="STRING" id="1293890.TALK_13435"/>
<accession>A0A1Y2LB58</accession>
<dbReference type="AlphaFoldDB" id="A0A1Y2LB58"/>
<dbReference type="Proteomes" id="UP000193396">
    <property type="component" value="Unassembled WGS sequence"/>
</dbReference>
<evidence type="ECO:0000313" key="1">
    <source>
        <dbReference type="EMBL" id="OSQ47509.1"/>
    </source>
</evidence>
<dbReference type="OrthoDB" id="2986549at2"/>
<reference evidence="1 2" key="1">
    <citation type="submission" date="2014-03" db="EMBL/GenBank/DDBJ databases">
        <title>The draft genome sequence of Thalassospira alkalitolerans JCM 18968.</title>
        <authorList>
            <person name="Lai Q."/>
            <person name="Shao Z."/>
        </authorList>
    </citation>
    <scope>NUCLEOTIDE SEQUENCE [LARGE SCALE GENOMIC DNA]</scope>
    <source>
        <strain evidence="1 2">JCM 18968</strain>
    </source>
</reference>
<keyword evidence="2" id="KW-1185">Reference proteome</keyword>
<dbReference type="EMBL" id="JFKB01000008">
    <property type="protein sequence ID" value="OSQ47509.1"/>
    <property type="molecule type" value="Genomic_DNA"/>
</dbReference>